<evidence type="ECO:0008006" key="6">
    <source>
        <dbReference type="Google" id="ProtNLM"/>
    </source>
</evidence>
<proteinExistence type="predicted"/>
<evidence type="ECO:0000259" key="2">
    <source>
        <dbReference type="Pfam" id="PF14309"/>
    </source>
</evidence>
<evidence type="ECO:0000313" key="5">
    <source>
        <dbReference type="Proteomes" id="UP001630127"/>
    </source>
</evidence>
<evidence type="ECO:0000256" key="1">
    <source>
        <dbReference type="SAM" id="MobiDB-lite"/>
    </source>
</evidence>
<evidence type="ECO:0000259" key="3">
    <source>
        <dbReference type="Pfam" id="PF14383"/>
    </source>
</evidence>
<dbReference type="PANTHER" id="PTHR46836:SF7">
    <property type="entry name" value="PHOSPHATIDYLINOSITOL N-ACETYGLUCOSAMINLYTRANSFERASE SUBUNIT P-LIKE PROTEIN"/>
    <property type="match status" value="1"/>
</dbReference>
<protein>
    <recommendedName>
        <fullName evidence="6">DUF4378 domain-containing protein</fullName>
    </recommendedName>
</protein>
<accession>A0ABD2ZNK6</accession>
<dbReference type="PANTHER" id="PTHR46836">
    <property type="entry name" value="AFADIN"/>
    <property type="match status" value="1"/>
</dbReference>
<dbReference type="InterPro" id="IPR025486">
    <property type="entry name" value="DUF4378"/>
</dbReference>
<feature type="compositionally biased region" description="Basic and acidic residues" evidence="1">
    <location>
        <begin position="245"/>
        <end position="256"/>
    </location>
</feature>
<dbReference type="AlphaFoldDB" id="A0ABD2ZNK6"/>
<organism evidence="4 5">
    <name type="scientific">Cinchona calisaya</name>
    <dbReference type="NCBI Taxonomy" id="153742"/>
    <lineage>
        <taxon>Eukaryota</taxon>
        <taxon>Viridiplantae</taxon>
        <taxon>Streptophyta</taxon>
        <taxon>Embryophyta</taxon>
        <taxon>Tracheophyta</taxon>
        <taxon>Spermatophyta</taxon>
        <taxon>Magnoliopsida</taxon>
        <taxon>eudicotyledons</taxon>
        <taxon>Gunneridae</taxon>
        <taxon>Pentapetalae</taxon>
        <taxon>asterids</taxon>
        <taxon>lamiids</taxon>
        <taxon>Gentianales</taxon>
        <taxon>Rubiaceae</taxon>
        <taxon>Cinchonoideae</taxon>
        <taxon>Cinchoneae</taxon>
        <taxon>Cinchona</taxon>
    </lineage>
</organism>
<gene>
    <name evidence="4" type="ORF">ACH5RR_019173</name>
</gene>
<feature type="compositionally biased region" description="Basic and acidic residues" evidence="1">
    <location>
        <begin position="264"/>
        <end position="276"/>
    </location>
</feature>
<dbReference type="Proteomes" id="UP001630127">
    <property type="component" value="Unassembled WGS sequence"/>
</dbReference>
<dbReference type="EMBL" id="JBJUIK010000008">
    <property type="protein sequence ID" value="KAL3521024.1"/>
    <property type="molecule type" value="Genomic_DNA"/>
</dbReference>
<comment type="caution">
    <text evidence="4">The sequence shown here is derived from an EMBL/GenBank/DDBJ whole genome shotgun (WGS) entry which is preliminary data.</text>
</comment>
<feature type="region of interest" description="Disordered" evidence="1">
    <location>
        <begin position="244"/>
        <end position="278"/>
    </location>
</feature>
<name>A0ABD2ZNK6_9GENT</name>
<reference evidence="4 5" key="1">
    <citation type="submission" date="2024-11" db="EMBL/GenBank/DDBJ databases">
        <title>A near-complete genome assembly of Cinchona calisaya.</title>
        <authorList>
            <person name="Lian D.C."/>
            <person name="Zhao X.W."/>
            <person name="Wei L."/>
        </authorList>
    </citation>
    <scope>NUCLEOTIDE SEQUENCE [LARGE SCALE GENOMIC DNA]</scope>
    <source>
        <tissue evidence="4">Nenye</tissue>
    </source>
</reference>
<feature type="domain" description="DUF4378" evidence="2">
    <location>
        <begin position="647"/>
        <end position="793"/>
    </location>
</feature>
<dbReference type="InterPro" id="IPR032795">
    <property type="entry name" value="DUF3741-assoc"/>
</dbReference>
<feature type="region of interest" description="Disordered" evidence="1">
    <location>
        <begin position="603"/>
        <end position="627"/>
    </location>
</feature>
<sequence>MEGKQNTPSVIASLMGLDALPPQQLPHRQLKVLSEDYLRKTASIGLLEKSSLRVSRISRKAAEKQHSVKHIFDCEIPKNDKRSPWLIPGLKPNQGTVRAQIIFGRQKNPYPRRYHSIDKKFYHTEELNDLTRDNSVRYFNKSNLSTKQLHDPKALELHSDSGHLTAQIFTSVPTSADCKRSSRLEADNLSTRIVVLKPNSRKTQDSLMDLHLHSYDILHQKGDMEYRVYGEHLNCQSRELNAKLTETEESRGKEPPRYSSIDPLRVEQKAAKEEQKSISSSHKYALRSRITIEDSSVHGPKASRTSTQGSFCWKNRDRISNPFPSGPFFAWEAKKQIFERWKTTKSFEEFEVSGRRFTLGQMFAMQDAKARPKNSYSNLGKNCFSSSFCSKKENNEIGSSLVISSKVGSTNEYIRKLPGPKLLKNSYIATETPNFKTRSEASQNGCCSGQNEVITGKLHKLSSESLRGKDSLESMDSTVICEKQHQYCGSDLEGCHIPDCKLSSSNILSSVSDDSVCLRVNQGVQEDMQQKSSFDSPGEQLILRCTAKDSELAINLRETSQPSPDSVLEPPFKEENLPVSEFFGSPVSDLSCLAMKLHLLNPESEETNSEGSGMAVSSDEDTEKGSVDLSQYNEKLWGMLRPEESRDFSYLVDVLDEANLCDMNLNTWDGAESPVSPSVFQALEKKYGKQTSWANSERRLLFDHINSGLREILDSCMNFCMSAKPLRRRFTTTLRRDDIEEELWMLLRQEKEVGKDLAEKALGKEMKWMELEPDISFICSEIVEFLIDDLATELCSSESL</sequence>
<feature type="domain" description="DUF3741" evidence="3">
    <location>
        <begin position="7"/>
        <end position="24"/>
    </location>
</feature>
<keyword evidence="5" id="KW-1185">Reference proteome</keyword>
<dbReference type="Pfam" id="PF14309">
    <property type="entry name" value="DUF4378"/>
    <property type="match status" value="1"/>
</dbReference>
<dbReference type="Pfam" id="PF14383">
    <property type="entry name" value="VARLMGL"/>
    <property type="match status" value="1"/>
</dbReference>
<evidence type="ECO:0000313" key="4">
    <source>
        <dbReference type="EMBL" id="KAL3521024.1"/>
    </source>
</evidence>